<gene>
    <name evidence="4" type="ORF">RMCB_3406</name>
</gene>
<evidence type="ECO:0000256" key="1">
    <source>
        <dbReference type="ARBA" id="ARBA00023125"/>
    </source>
</evidence>
<dbReference type="STRING" id="146020.RMCB_3406"/>
<dbReference type="InterPro" id="IPR001647">
    <property type="entry name" value="HTH_TetR"/>
</dbReference>
<evidence type="ECO:0000259" key="3">
    <source>
        <dbReference type="PROSITE" id="PS50977"/>
    </source>
</evidence>
<dbReference type="InterPro" id="IPR009057">
    <property type="entry name" value="Homeodomain-like_sf"/>
</dbReference>
<dbReference type="InterPro" id="IPR050624">
    <property type="entry name" value="HTH-type_Tx_Regulator"/>
</dbReference>
<feature type="domain" description="HTH tetR-type" evidence="3">
    <location>
        <begin position="17"/>
        <end position="79"/>
    </location>
</feature>
<dbReference type="Proteomes" id="UP000069620">
    <property type="component" value="Unassembled WGS sequence"/>
</dbReference>
<dbReference type="SUPFAM" id="SSF46689">
    <property type="entry name" value="Homeodomain-like"/>
    <property type="match status" value="1"/>
</dbReference>
<evidence type="ECO:0000313" key="4">
    <source>
        <dbReference type="EMBL" id="GAS89310.1"/>
    </source>
</evidence>
<dbReference type="PANTHER" id="PTHR43479:SF11">
    <property type="entry name" value="ACREF_ENVCD OPERON REPRESSOR-RELATED"/>
    <property type="match status" value="1"/>
</dbReference>
<dbReference type="InterPro" id="IPR036271">
    <property type="entry name" value="Tet_transcr_reg_TetR-rel_C_sf"/>
</dbReference>
<name>A0A117I613_9MYCO</name>
<dbReference type="GO" id="GO:0003677">
    <property type="term" value="F:DNA binding"/>
    <property type="evidence" value="ECO:0007669"/>
    <property type="project" value="UniProtKB-UniRule"/>
</dbReference>
<keyword evidence="1 2" id="KW-0238">DNA-binding</keyword>
<reference evidence="5" key="2">
    <citation type="submission" date="2016-02" db="EMBL/GenBank/DDBJ databases">
        <title>Draft genome sequence of five rapidly growing Mycobacterium species.</title>
        <authorList>
            <person name="Katahira K."/>
            <person name="Gotou Y."/>
            <person name="Iida K."/>
            <person name="Ogura Y."/>
            <person name="Hayashi T."/>
        </authorList>
    </citation>
    <scope>NUCLEOTIDE SEQUENCE [LARGE SCALE GENOMIC DNA]</scope>
    <source>
        <strain evidence="5">JCM15654</strain>
    </source>
</reference>
<dbReference type="OrthoDB" id="4331447at2"/>
<evidence type="ECO:0000256" key="2">
    <source>
        <dbReference type="PROSITE-ProRule" id="PRU00335"/>
    </source>
</evidence>
<accession>A0A117I613</accession>
<evidence type="ECO:0000313" key="5">
    <source>
        <dbReference type="Proteomes" id="UP000069620"/>
    </source>
</evidence>
<dbReference type="Gene3D" id="1.10.357.10">
    <property type="entry name" value="Tetracycline Repressor, domain 2"/>
    <property type="match status" value="1"/>
</dbReference>
<dbReference type="PANTHER" id="PTHR43479">
    <property type="entry name" value="ACREF/ENVCD OPERON REPRESSOR-RELATED"/>
    <property type="match status" value="1"/>
</dbReference>
<feature type="DNA-binding region" description="H-T-H motif" evidence="2">
    <location>
        <begin position="42"/>
        <end position="61"/>
    </location>
</feature>
<organism evidence="4 5">
    <name type="scientific">Mycolicibacterium brisbanense</name>
    <dbReference type="NCBI Taxonomy" id="146020"/>
    <lineage>
        <taxon>Bacteria</taxon>
        <taxon>Bacillati</taxon>
        <taxon>Actinomycetota</taxon>
        <taxon>Actinomycetes</taxon>
        <taxon>Mycobacteriales</taxon>
        <taxon>Mycobacteriaceae</taxon>
        <taxon>Mycolicibacterium</taxon>
    </lineage>
</organism>
<dbReference type="RefSeq" id="WP_084388523.1">
    <property type="nucleotide sequence ID" value="NZ_BCSX01000028.1"/>
</dbReference>
<sequence length="209" mass="22521">MTPVRPYRGIEATARLAQRRAQLLAAGLDLLGAEGAEATDLTVRAVCSQAGLAARYFYESFTDKDHFVAAVYDWVIGDIATSTQAVVAAAPLAEQTGAAMRNIVRTIAEDPRVGRLLFSSELANEMLARKRVESTTFFAMLLGRHAEAALNLEENEHLRATAHFAVGGVAQTISAWLAGELRLSPDQLVGQLRSMLDGLAGIESQRKVP</sequence>
<proteinExistence type="predicted"/>
<dbReference type="PROSITE" id="PS50977">
    <property type="entry name" value="HTH_TETR_2"/>
    <property type="match status" value="1"/>
</dbReference>
<dbReference type="EMBL" id="BCSX01000028">
    <property type="protein sequence ID" value="GAS89310.1"/>
    <property type="molecule type" value="Genomic_DNA"/>
</dbReference>
<dbReference type="SUPFAM" id="SSF48498">
    <property type="entry name" value="Tetracyclin repressor-like, C-terminal domain"/>
    <property type="match status" value="1"/>
</dbReference>
<dbReference type="Pfam" id="PF00440">
    <property type="entry name" value="TetR_N"/>
    <property type="match status" value="1"/>
</dbReference>
<dbReference type="AlphaFoldDB" id="A0A117I613"/>
<reference evidence="5" key="1">
    <citation type="journal article" date="2016" name="Genome Announc.">
        <title>Draft Genome Sequences of Five Rapidly Growing Mycobacterium Species, M. thermoresistibile, M. fortuitum subsp. acetamidolyticum, M. canariasense, M. brisbanense, and M. novocastrense.</title>
        <authorList>
            <person name="Katahira K."/>
            <person name="Ogura Y."/>
            <person name="Gotoh Y."/>
            <person name="Hayashi T."/>
        </authorList>
    </citation>
    <scope>NUCLEOTIDE SEQUENCE [LARGE SCALE GENOMIC DNA]</scope>
    <source>
        <strain evidence="5">JCM15654</strain>
    </source>
</reference>
<keyword evidence="5" id="KW-1185">Reference proteome</keyword>
<protein>
    <submittedName>
        <fullName evidence="4">TetR family transcriptional regulator</fullName>
    </submittedName>
</protein>
<comment type="caution">
    <text evidence="4">The sequence shown here is derived from an EMBL/GenBank/DDBJ whole genome shotgun (WGS) entry which is preliminary data.</text>
</comment>